<dbReference type="SUPFAM" id="SSF64005">
    <property type="entry name" value="Undecaprenyl diphosphate synthase"/>
    <property type="match status" value="1"/>
</dbReference>
<evidence type="ECO:0000256" key="3">
    <source>
        <dbReference type="ARBA" id="ARBA00022448"/>
    </source>
</evidence>
<evidence type="ECO:0000256" key="2">
    <source>
        <dbReference type="ARBA" id="ARBA00007863"/>
    </source>
</evidence>
<keyword evidence="5 8" id="KW-1133">Transmembrane helix</keyword>
<evidence type="ECO:0000256" key="8">
    <source>
        <dbReference type="SAM" id="Phobius"/>
    </source>
</evidence>
<evidence type="ECO:0000256" key="5">
    <source>
        <dbReference type="ARBA" id="ARBA00022989"/>
    </source>
</evidence>
<feature type="non-terminal residue" evidence="10">
    <location>
        <position position="506"/>
    </location>
</feature>
<accession>A0A8X7XHN1</accession>
<evidence type="ECO:0000313" key="10">
    <source>
        <dbReference type="EMBL" id="KAG2467854.1"/>
    </source>
</evidence>
<dbReference type="AlphaFoldDB" id="A0A8X7XHN1"/>
<keyword evidence="9" id="KW-0732">Signal</keyword>
<dbReference type="GO" id="GO:0022857">
    <property type="term" value="F:transmembrane transporter activity"/>
    <property type="evidence" value="ECO:0007669"/>
    <property type="project" value="InterPro"/>
</dbReference>
<sequence length="506" mass="56899">MAVLYELVLRLLHALLQLQRAVLSWFRRRVGSSSNSTSNSSSSSSGWRPWNRAVAAFLLLLPLPFSPGPHKHTATHKKLPTGINRTRARFRVAGKPVEKLPLHVGLLIAGEEPRYNDIANLVVWCMAVGISYVSVYDNQGIFRRNNSRLMEEILKQQQELLGLDCSKYSVEFLNSNIDNTDQQVLSCKATVNILSPSDGKSSIVKAAQKFCQLVQQQQKRPCDIDVNLLDSFLQGPKGFPDPDLVLKFGPIESTLGFLPWHIRLTEFMELLLSLALGQVLSLLICGIGLTSKYLADDFQANTPVFQSFLNYILLFLVYTTTLAVRQGEENLLAILKRRWWKYMILGLIDIEANYLVIKAYQYTTLTSVQLLDCFVIPVVLLLSWFFLLVRYKAVHFIGVGVCLLGMGCMVGADVLVGRQQGLGEHKLLGDLLVLAGATLYGISNVCEEFIVKNLSRVEFLGMIGLFGSFFSGIQLFIFGGRVVFKLHYVFVNRFIHRSVHYPNHYS</sequence>
<feature type="transmembrane region" description="Helical" evidence="8">
    <location>
        <begin position="396"/>
        <end position="415"/>
    </location>
</feature>
<keyword evidence="11" id="KW-1185">Reference proteome</keyword>
<gene>
    <name evidence="10" type="primary">Slc35f1_0</name>
    <name evidence="10" type="ORF">GTO96_0014816</name>
</gene>
<feature type="chain" id="PRO_5036495283" evidence="9">
    <location>
        <begin position="25"/>
        <end position="506"/>
    </location>
</feature>
<feature type="transmembrane region" description="Helical" evidence="8">
    <location>
        <begin position="270"/>
        <end position="289"/>
    </location>
</feature>
<protein>
    <submittedName>
        <fullName evidence="10">S35F1 protein</fullName>
    </submittedName>
</protein>
<dbReference type="Gene3D" id="3.40.1180.10">
    <property type="entry name" value="Decaprenyl diphosphate synthase-like"/>
    <property type="match status" value="1"/>
</dbReference>
<dbReference type="EMBL" id="JAATIS010000485">
    <property type="protein sequence ID" value="KAG2467854.1"/>
    <property type="molecule type" value="Genomic_DNA"/>
</dbReference>
<dbReference type="InterPro" id="IPR036424">
    <property type="entry name" value="UPP_synth-like_sf"/>
</dbReference>
<comment type="subcellular location">
    <subcellularLocation>
        <location evidence="1">Membrane</location>
        <topology evidence="1">Multi-pass membrane protein</topology>
    </subcellularLocation>
</comment>
<feature type="non-terminal residue" evidence="10">
    <location>
        <position position="1"/>
    </location>
</feature>
<comment type="caution">
    <text evidence="10">The sequence shown here is derived from an EMBL/GenBank/DDBJ whole genome shotgun (WGS) entry which is preliminary data.</text>
</comment>
<reference evidence="10 11" key="1">
    <citation type="journal article" date="2021" name="Cell">
        <title>Tracing the genetic footprints of vertebrate landing in non-teleost ray-finned fishes.</title>
        <authorList>
            <person name="Bi X."/>
            <person name="Wang K."/>
            <person name="Yang L."/>
            <person name="Pan H."/>
            <person name="Jiang H."/>
            <person name="Wei Q."/>
            <person name="Fang M."/>
            <person name="Yu H."/>
            <person name="Zhu C."/>
            <person name="Cai Y."/>
            <person name="He Y."/>
            <person name="Gan X."/>
            <person name="Zeng H."/>
            <person name="Yu D."/>
            <person name="Zhu Y."/>
            <person name="Jiang H."/>
            <person name="Qiu Q."/>
            <person name="Yang H."/>
            <person name="Zhang Y.E."/>
            <person name="Wang W."/>
            <person name="Zhu M."/>
            <person name="He S."/>
            <person name="Zhang G."/>
        </authorList>
    </citation>
    <scope>NUCLEOTIDE SEQUENCE [LARGE SCALE GENOMIC DNA]</scope>
    <source>
        <strain evidence="10">Bchr_013</strain>
    </source>
</reference>
<comment type="similarity">
    <text evidence="2">Belongs to the SLC35F solute transporter family.</text>
</comment>
<organism evidence="10 11">
    <name type="scientific">Polypterus senegalus</name>
    <name type="common">Senegal bichir</name>
    <dbReference type="NCBI Taxonomy" id="55291"/>
    <lineage>
        <taxon>Eukaryota</taxon>
        <taxon>Metazoa</taxon>
        <taxon>Chordata</taxon>
        <taxon>Craniata</taxon>
        <taxon>Vertebrata</taxon>
        <taxon>Euteleostomi</taxon>
        <taxon>Actinopterygii</taxon>
        <taxon>Polypteriformes</taxon>
        <taxon>Polypteridae</taxon>
        <taxon>Polypterus</taxon>
    </lineage>
</organism>
<evidence type="ECO:0000256" key="9">
    <source>
        <dbReference type="SAM" id="SignalP"/>
    </source>
</evidence>
<dbReference type="SUPFAM" id="SSF103481">
    <property type="entry name" value="Multidrug resistance efflux transporter EmrE"/>
    <property type="match status" value="1"/>
</dbReference>
<dbReference type="GO" id="GO:0016765">
    <property type="term" value="F:transferase activity, transferring alkyl or aryl (other than methyl) groups"/>
    <property type="evidence" value="ECO:0007669"/>
    <property type="project" value="InterPro"/>
</dbReference>
<dbReference type="InterPro" id="IPR052221">
    <property type="entry name" value="SLC35F_Transporter"/>
</dbReference>
<keyword evidence="4 8" id="KW-0812">Transmembrane</keyword>
<feature type="transmembrane region" description="Helical" evidence="8">
    <location>
        <begin position="427"/>
        <end position="447"/>
    </location>
</feature>
<proteinExistence type="inferred from homology"/>
<name>A0A8X7XHN1_POLSE</name>
<feature type="signal peptide" evidence="9">
    <location>
        <begin position="1"/>
        <end position="24"/>
    </location>
</feature>
<feature type="transmembrane region" description="Helical" evidence="8">
    <location>
        <begin position="369"/>
        <end position="389"/>
    </location>
</feature>
<feature type="transmembrane region" description="Helical" evidence="8">
    <location>
        <begin position="459"/>
        <end position="484"/>
    </location>
</feature>
<dbReference type="InterPro" id="IPR009262">
    <property type="entry name" value="SLC35_F1/F2/F6"/>
</dbReference>
<evidence type="ECO:0000256" key="1">
    <source>
        <dbReference type="ARBA" id="ARBA00004141"/>
    </source>
</evidence>
<evidence type="ECO:0000256" key="6">
    <source>
        <dbReference type="ARBA" id="ARBA00023136"/>
    </source>
</evidence>
<dbReference type="Pfam" id="PF06027">
    <property type="entry name" value="SLC35F"/>
    <property type="match status" value="1"/>
</dbReference>
<evidence type="ECO:0000256" key="7">
    <source>
        <dbReference type="ARBA" id="ARBA00037727"/>
    </source>
</evidence>
<dbReference type="PANTHER" id="PTHR14233">
    <property type="entry name" value="DUF914-RELATED"/>
    <property type="match status" value="1"/>
</dbReference>
<evidence type="ECO:0000256" key="4">
    <source>
        <dbReference type="ARBA" id="ARBA00022692"/>
    </source>
</evidence>
<feature type="transmembrane region" description="Helical" evidence="8">
    <location>
        <begin position="309"/>
        <end position="327"/>
    </location>
</feature>
<dbReference type="PANTHER" id="PTHR14233:SF10">
    <property type="entry name" value="SOLUTE CARRIER FAMILY 35 MEMBER F1"/>
    <property type="match status" value="1"/>
</dbReference>
<dbReference type="GO" id="GO:0016020">
    <property type="term" value="C:membrane"/>
    <property type="evidence" value="ECO:0007669"/>
    <property type="project" value="UniProtKB-SubCell"/>
</dbReference>
<dbReference type="Proteomes" id="UP000886611">
    <property type="component" value="Unassembled WGS sequence"/>
</dbReference>
<comment type="function">
    <text evidence="7">Putative solute transporter.</text>
</comment>
<keyword evidence="6 8" id="KW-0472">Membrane</keyword>
<evidence type="ECO:0000313" key="11">
    <source>
        <dbReference type="Proteomes" id="UP000886611"/>
    </source>
</evidence>
<keyword evidence="3" id="KW-0813">Transport</keyword>
<dbReference type="InterPro" id="IPR037185">
    <property type="entry name" value="EmrE-like"/>
</dbReference>